<gene>
    <name evidence="1" type="ORF">DN069_19360</name>
</gene>
<sequence length="78" mass="9309">MSKPPGKTVRQPEYEFRSLLLPRTVSRNEARALLTEQAEYGHWELDRLRLYPDGRRKITLKRRIIRQVRSPLSSFLDD</sequence>
<evidence type="ECO:0000313" key="2">
    <source>
        <dbReference type="Proteomes" id="UP000248889"/>
    </source>
</evidence>
<dbReference type="AlphaFoldDB" id="A0A2X0IHE6"/>
<dbReference type="OrthoDB" id="3481802at2"/>
<proteinExistence type="predicted"/>
<dbReference type="Proteomes" id="UP000248889">
    <property type="component" value="Unassembled WGS sequence"/>
</dbReference>
<dbReference type="RefSeq" id="WP_111502597.1">
    <property type="nucleotide sequence ID" value="NZ_QKYN01000074.1"/>
</dbReference>
<comment type="caution">
    <text evidence="1">The sequence shown here is derived from an EMBL/GenBank/DDBJ whole genome shotgun (WGS) entry which is preliminary data.</text>
</comment>
<accession>A0A2X0IHE6</accession>
<name>A0A2X0IHE6_9ACTN</name>
<keyword evidence="2" id="KW-1185">Reference proteome</keyword>
<reference evidence="1 2" key="1">
    <citation type="submission" date="2018-06" db="EMBL/GenBank/DDBJ databases">
        <title>Streptacidiphilus pinicola sp. nov., isolated from pine grove soil.</title>
        <authorList>
            <person name="Roh S.G."/>
            <person name="Park S."/>
            <person name="Kim M.-K."/>
            <person name="Yun B.-R."/>
            <person name="Park J."/>
            <person name="Kim M.J."/>
            <person name="Kim Y.S."/>
            <person name="Kim S.B."/>
        </authorList>
    </citation>
    <scope>NUCLEOTIDE SEQUENCE [LARGE SCALE GENOMIC DNA]</scope>
    <source>
        <strain evidence="1 2">MMS16-CNU450</strain>
    </source>
</reference>
<dbReference type="EMBL" id="QKYN01000074">
    <property type="protein sequence ID" value="RAG83987.1"/>
    <property type="molecule type" value="Genomic_DNA"/>
</dbReference>
<organism evidence="1 2">
    <name type="scientific">Streptacidiphilus pinicola</name>
    <dbReference type="NCBI Taxonomy" id="2219663"/>
    <lineage>
        <taxon>Bacteria</taxon>
        <taxon>Bacillati</taxon>
        <taxon>Actinomycetota</taxon>
        <taxon>Actinomycetes</taxon>
        <taxon>Kitasatosporales</taxon>
        <taxon>Streptomycetaceae</taxon>
        <taxon>Streptacidiphilus</taxon>
    </lineage>
</organism>
<dbReference type="InterPro" id="IPR043758">
    <property type="entry name" value="DUF5703"/>
</dbReference>
<evidence type="ECO:0008006" key="3">
    <source>
        <dbReference type="Google" id="ProtNLM"/>
    </source>
</evidence>
<evidence type="ECO:0000313" key="1">
    <source>
        <dbReference type="EMBL" id="RAG83987.1"/>
    </source>
</evidence>
<dbReference type="Pfam" id="PF18963">
    <property type="entry name" value="DUF5703"/>
    <property type="match status" value="1"/>
</dbReference>
<protein>
    <recommendedName>
        <fullName evidence="3">Dihydroorotate dehydrogenase</fullName>
    </recommendedName>
</protein>